<feature type="domain" description="Transposase IS701-like DDE" evidence="2">
    <location>
        <begin position="23"/>
        <end position="269"/>
    </location>
</feature>
<evidence type="ECO:0000259" key="2">
    <source>
        <dbReference type="Pfam" id="PF13546"/>
    </source>
</evidence>
<comment type="caution">
    <text evidence="3">The sequence shown here is derived from an EMBL/GenBank/DDBJ whole genome shotgun (WGS) entry which is preliminary data.</text>
</comment>
<gene>
    <name evidence="3" type="ORF">ACFSCY_16725</name>
</gene>
<feature type="region of interest" description="Disordered" evidence="1">
    <location>
        <begin position="231"/>
        <end position="252"/>
    </location>
</feature>
<dbReference type="NCBIfam" id="NF033540">
    <property type="entry name" value="transpos_IS701"/>
    <property type="match status" value="1"/>
</dbReference>
<dbReference type="PANTHER" id="PTHR33627:SF1">
    <property type="entry name" value="TRANSPOSASE"/>
    <property type="match status" value="1"/>
</dbReference>
<dbReference type="InterPro" id="IPR039365">
    <property type="entry name" value="IS701-like"/>
</dbReference>
<evidence type="ECO:0000313" key="4">
    <source>
        <dbReference type="Proteomes" id="UP001597145"/>
    </source>
</evidence>
<reference evidence="4" key="1">
    <citation type="journal article" date="2019" name="Int. J. Syst. Evol. Microbiol.">
        <title>The Global Catalogue of Microorganisms (GCM) 10K type strain sequencing project: providing services to taxonomists for standard genome sequencing and annotation.</title>
        <authorList>
            <consortium name="The Broad Institute Genomics Platform"/>
            <consortium name="The Broad Institute Genome Sequencing Center for Infectious Disease"/>
            <person name="Wu L."/>
            <person name="Ma J."/>
        </authorList>
    </citation>
    <scope>NUCLEOTIDE SEQUENCE [LARGE SCALE GENOMIC DNA]</scope>
    <source>
        <strain evidence="4">JCM 12165</strain>
    </source>
</reference>
<proteinExistence type="predicted"/>
<evidence type="ECO:0000313" key="3">
    <source>
        <dbReference type="EMBL" id="MFD1531084.1"/>
    </source>
</evidence>
<organism evidence="3 4">
    <name type="scientific">Pseudonocardia aurantiaca</name>
    <dbReference type="NCBI Taxonomy" id="75290"/>
    <lineage>
        <taxon>Bacteria</taxon>
        <taxon>Bacillati</taxon>
        <taxon>Actinomycetota</taxon>
        <taxon>Actinomycetes</taxon>
        <taxon>Pseudonocardiales</taxon>
        <taxon>Pseudonocardiaceae</taxon>
        <taxon>Pseudonocardia</taxon>
    </lineage>
</organism>
<keyword evidence="4" id="KW-1185">Reference proteome</keyword>
<feature type="compositionally biased region" description="Low complexity" evidence="1">
    <location>
        <begin position="236"/>
        <end position="252"/>
    </location>
</feature>
<protein>
    <submittedName>
        <fullName evidence="3">IS701 family transposase</fullName>
    </submittedName>
</protein>
<dbReference type="EMBL" id="JBHUCP010000009">
    <property type="protein sequence ID" value="MFD1531084.1"/>
    <property type="molecule type" value="Genomic_DNA"/>
</dbReference>
<dbReference type="PANTHER" id="PTHR33627">
    <property type="entry name" value="TRANSPOSASE"/>
    <property type="match status" value="1"/>
</dbReference>
<name>A0ABW4FKE3_9PSEU</name>
<dbReference type="RefSeq" id="WP_379659806.1">
    <property type="nucleotide sequence ID" value="NZ_JBHUCP010000009.1"/>
</dbReference>
<dbReference type="InterPro" id="IPR038721">
    <property type="entry name" value="IS701-like_DDE_dom"/>
</dbReference>
<dbReference type="InterPro" id="IPR012337">
    <property type="entry name" value="RNaseH-like_sf"/>
</dbReference>
<accession>A0ABW4FKE3</accession>
<dbReference type="Proteomes" id="UP001597145">
    <property type="component" value="Unassembled WGS sequence"/>
</dbReference>
<sequence length="410" mass="44216">MGDADLEAWAGGLDGLFARVAGRFFRAEPRRRARAYVRGLLAPLAGKNGWTLAEVAGDATPDGMQRLLNAASWDADGVRDDVRGYVVEHLGEPGGVLIVDETGFLKKGVKSAGVQRQYSGTFGRIENCQLGVFLAYATSKGRTLIDRELYLPKTWIGDRDRCREAAVPDEIGFSTQAVLGEEMLGRALDAGVPASWVAADEAYGQNRKFRIWCERRRVGYVVAVPPSQTIPSQTIPAGAGSSRAGSSRADSAAAAAPDQAWKRLSCAEGAKGPRLFDWAVASVSVGEHTPPGWGRWLLVRRQILSPDQLDAGKQPELAYYLCAGPPGTSDDELIHVAGTRWAIEECFQTAKSEVGLDQYQVRRYDAWYRHITLAMLAHTYLSVTAAIAPKALAAASSGAPSARSAVSWHT</sequence>
<dbReference type="SUPFAM" id="SSF53098">
    <property type="entry name" value="Ribonuclease H-like"/>
    <property type="match status" value="1"/>
</dbReference>
<evidence type="ECO:0000256" key="1">
    <source>
        <dbReference type="SAM" id="MobiDB-lite"/>
    </source>
</evidence>
<dbReference type="Pfam" id="PF13546">
    <property type="entry name" value="DDE_5"/>
    <property type="match status" value="1"/>
</dbReference>